<dbReference type="RefSeq" id="WP_378231990.1">
    <property type="nucleotide sequence ID" value="NZ_JBHSLL010000062.1"/>
</dbReference>
<dbReference type="Gene3D" id="2.40.50.100">
    <property type="match status" value="1"/>
</dbReference>
<dbReference type="PROSITE" id="PS50893">
    <property type="entry name" value="ABC_TRANSPORTER_2"/>
    <property type="match status" value="1"/>
</dbReference>
<evidence type="ECO:0000256" key="1">
    <source>
        <dbReference type="ARBA" id="ARBA00022448"/>
    </source>
</evidence>
<proteinExistence type="inferred from homology"/>
<evidence type="ECO:0000256" key="2">
    <source>
        <dbReference type="ARBA" id="ARBA00022475"/>
    </source>
</evidence>
<protein>
    <recommendedName>
        <fullName evidence="7">Spermidine/putrescine import ATP-binding protein PotA</fullName>
        <ecNumber evidence="7">7.6.2.11</ecNumber>
    </recommendedName>
</protein>
<dbReference type="InterPro" id="IPR003593">
    <property type="entry name" value="AAA+_ATPase"/>
</dbReference>
<dbReference type="EMBL" id="JBHSLL010000062">
    <property type="protein sequence ID" value="MFC5387714.1"/>
    <property type="molecule type" value="Genomic_DNA"/>
</dbReference>
<dbReference type="PANTHER" id="PTHR42781">
    <property type="entry name" value="SPERMIDINE/PUTRESCINE IMPORT ATP-BINDING PROTEIN POTA"/>
    <property type="match status" value="1"/>
</dbReference>
<dbReference type="Pfam" id="PF00005">
    <property type="entry name" value="ABC_tran"/>
    <property type="match status" value="1"/>
</dbReference>
<dbReference type="InterPro" id="IPR027417">
    <property type="entry name" value="P-loop_NTPase"/>
</dbReference>
<dbReference type="InterPro" id="IPR017871">
    <property type="entry name" value="ABC_transporter-like_CS"/>
</dbReference>
<dbReference type="InterPro" id="IPR050093">
    <property type="entry name" value="ABC_SmlMolc_Importer"/>
</dbReference>
<gene>
    <name evidence="7" type="primary">potA</name>
    <name evidence="9" type="ORF">ACFPLB_17275</name>
</gene>
<sequence>MNAQPTINSEHDDFSVKIDKAAKNYGEVVAVKQVSLPIRRGEFLTLLGPSGCGKTTLLNMIAGFEAPTAGTISINGRDVTNVPPHLRDIGMVFQNYALFPHMSVFDNVAFGLRMRKVEKQKIARDVEAALDMVKLSGMGDRRVKQLSGGQQQRVALARAIVFEPSVLLLDEPLSALDKNLRTQMQFELKELHQKIGLTTVFVTHDQGEALSMSDRIVVMSKGEIQQISPPLELYSRPVNSFVASFIGEINQLPVARVKRNGAATAFAFKDGQVLDAGADGRVFPDAETEVSIFVRPESITIADTDGPANNVVGGTVVSHIYQGTHTVTRVETAAFGQLDMRVGGGQIIDQKPAGSAINIHISLENAVILKAGASSKI</sequence>
<name>A0ABW0H153_9HYPH</name>
<keyword evidence="2 7" id="KW-1003">Cell membrane</keyword>
<evidence type="ECO:0000256" key="6">
    <source>
        <dbReference type="ARBA" id="ARBA00023136"/>
    </source>
</evidence>
<evidence type="ECO:0000256" key="3">
    <source>
        <dbReference type="ARBA" id="ARBA00022741"/>
    </source>
</evidence>
<evidence type="ECO:0000313" key="10">
    <source>
        <dbReference type="Proteomes" id="UP001596016"/>
    </source>
</evidence>
<keyword evidence="10" id="KW-1185">Reference proteome</keyword>
<dbReference type="PANTHER" id="PTHR42781:SF4">
    <property type="entry name" value="SPERMIDINE_PUTRESCINE IMPORT ATP-BINDING PROTEIN POTA"/>
    <property type="match status" value="1"/>
</dbReference>
<keyword evidence="6 7" id="KW-0472">Membrane</keyword>
<dbReference type="SMART" id="SM00382">
    <property type="entry name" value="AAA"/>
    <property type="match status" value="1"/>
</dbReference>
<comment type="similarity">
    <text evidence="7">Belongs to the ABC transporter superfamily. Spermidine/putrescine importer (TC 3.A.1.11.1) family.</text>
</comment>
<evidence type="ECO:0000256" key="4">
    <source>
        <dbReference type="ARBA" id="ARBA00022840"/>
    </source>
</evidence>
<dbReference type="Pfam" id="PF08402">
    <property type="entry name" value="TOBE_2"/>
    <property type="match status" value="1"/>
</dbReference>
<keyword evidence="5 7" id="KW-1278">Translocase</keyword>
<dbReference type="PROSITE" id="PS00211">
    <property type="entry name" value="ABC_TRANSPORTER_1"/>
    <property type="match status" value="1"/>
</dbReference>
<evidence type="ECO:0000313" key="9">
    <source>
        <dbReference type="EMBL" id="MFC5387714.1"/>
    </source>
</evidence>
<accession>A0ABW0H153</accession>
<keyword evidence="1 7" id="KW-0813">Transport</keyword>
<dbReference type="NCBIfam" id="TIGR01187">
    <property type="entry name" value="potA"/>
    <property type="match status" value="1"/>
</dbReference>
<dbReference type="InterPro" id="IPR013611">
    <property type="entry name" value="Transp-assoc_OB_typ2"/>
</dbReference>
<keyword evidence="3 7" id="KW-0547">Nucleotide-binding</keyword>
<feature type="domain" description="ABC transporter" evidence="8">
    <location>
        <begin position="16"/>
        <end position="246"/>
    </location>
</feature>
<dbReference type="SUPFAM" id="SSF52540">
    <property type="entry name" value="P-loop containing nucleoside triphosphate hydrolases"/>
    <property type="match status" value="1"/>
</dbReference>
<evidence type="ECO:0000256" key="7">
    <source>
        <dbReference type="RuleBase" id="RU364083"/>
    </source>
</evidence>
<dbReference type="Gene3D" id="3.40.50.300">
    <property type="entry name" value="P-loop containing nucleotide triphosphate hydrolases"/>
    <property type="match status" value="1"/>
</dbReference>
<comment type="function">
    <text evidence="7">Part of the ABC transporter complex PotABCD involved in spermidine/putrescine import. Responsible for energy coupling to the transport system.</text>
</comment>
<organism evidence="9 10">
    <name type="scientific">Aquamicrobium segne</name>
    <dbReference type="NCBI Taxonomy" id="469547"/>
    <lineage>
        <taxon>Bacteria</taxon>
        <taxon>Pseudomonadati</taxon>
        <taxon>Pseudomonadota</taxon>
        <taxon>Alphaproteobacteria</taxon>
        <taxon>Hyphomicrobiales</taxon>
        <taxon>Phyllobacteriaceae</taxon>
        <taxon>Aquamicrobium</taxon>
    </lineage>
</organism>
<keyword evidence="4 7" id="KW-0067">ATP-binding</keyword>
<dbReference type="EC" id="7.6.2.11" evidence="7"/>
<dbReference type="InterPro" id="IPR008995">
    <property type="entry name" value="Mo/tungstate-bd_C_term_dom"/>
</dbReference>
<dbReference type="SUPFAM" id="SSF50331">
    <property type="entry name" value="MOP-like"/>
    <property type="match status" value="1"/>
</dbReference>
<dbReference type="GO" id="GO:0005524">
    <property type="term" value="F:ATP binding"/>
    <property type="evidence" value="ECO:0007669"/>
    <property type="project" value="UniProtKB-KW"/>
</dbReference>
<reference evidence="10" key="1">
    <citation type="journal article" date="2019" name="Int. J. Syst. Evol. Microbiol.">
        <title>The Global Catalogue of Microorganisms (GCM) 10K type strain sequencing project: providing services to taxonomists for standard genome sequencing and annotation.</title>
        <authorList>
            <consortium name="The Broad Institute Genomics Platform"/>
            <consortium name="The Broad Institute Genome Sequencing Center for Infectious Disease"/>
            <person name="Wu L."/>
            <person name="Ma J."/>
        </authorList>
    </citation>
    <scope>NUCLEOTIDE SEQUENCE [LARGE SCALE GENOMIC DNA]</scope>
    <source>
        <strain evidence="10">CGMCC 4.1415</strain>
    </source>
</reference>
<dbReference type="InterPro" id="IPR003439">
    <property type="entry name" value="ABC_transporter-like_ATP-bd"/>
</dbReference>
<comment type="catalytic activity">
    <reaction evidence="7">
        <text>ATP + H2O + polyamine-[polyamine-binding protein]Side 1 = ADP + phosphate + polyamineSide 2 + [polyamine-binding protein]Side 1.</text>
        <dbReference type="EC" id="7.6.2.11"/>
    </reaction>
</comment>
<evidence type="ECO:0000259" key="8">
    <source>
        <dbReference type="PROSITE" id="PS50893"/>
    </source>
</evidence>
<comment type="subunit">
    <text evidence="7">The complex is composed of two ATP-binding proteins (PotA), two transmembrane proteins (PotB and PotC) and a solute-binding protein (PotD).</text>
</comment>
<dbReference type="Proteomes" id="UP001596016">
    <property type="component" value="Unassembled WGS sequence"/>
</dbReference>
<comment type="caution">
    <text evidence="9">The sequence shown here is derived from an EMBL/GenBank/DDBJ whole genome shotgun (WGS) entry which is preliminary data.</text>
</comment>
<dbReference type="InterPro" id="IPR005893">
    <property type="entry name" value="PotA-like"/>
</dbReference>
<evidence type="ECO:0000256" key="5">
    <source>
        <dbReference type="ARBA" id="ARBA00022967"/>
    </source>
</evidence>